<dbReference type="RefSeq" id="WP_095510362.1">
    <property type="nucleotide sequence ID" value="NZ_MQWD01000001.1"/>
</dbReference>
<evidence type="ECO:0000259" key="1">
    <source>
        <dbReference type="Pfam" id="PF12867"/>
    </source>
</evidence>
<name>A0A271J014_9BACT</name>
<proteinExistence type="predicted"/>
<dbReference type="Gene3D" id="1.20.120.450">
    <property type="entry name" value="dinb family like domain"/>
    <property type="match status" value="1"/>
</dbReference>
<dbReference type="Pfam" id="PF12867">
    <property type="entry name" value="DinB_2"/>
    <property type="match status" value="1"/>
</dbReference>
<dbReference type="AlphaFoldDB" id="A0A271J014"/>
<gene>
    <name evidence="2" type="ORF">BSZ37_09735</name>
</gene>
<sequence length="177" mass="19369">MPPLPAYDASDPAAYVASRLALVGDRDPLPLLEGAPERVAEAVAGLSENGARQPESDGAWSVLQVLRHLADSEVVYGYRLRLIVAADRPEIPGYDQEAWAGALHYHRGTVADALADYAAGRRMTVAFLRSLDADEWERFGFHSERGQESVRRIATLLAAHDLGHEQQITRVRETIGA</sequence>
<feature type="domain" description="DinB-like" evidence="1">
    <location>
        <begin position="32"/>
        <end position="168"/>
    </location>
</feature>
<keyword evidence="3" id="KW-1185">Reference proteome</keyword>
<evidence type="ECO:0000313" key="3">
    <source>
        <dbReference type="Proteomes" id="UP000216339"/>
    </source>
</evidence>
<organism evidence="2 3">
    <name type="scientific">Rubrivirga marina</name>
    <dbReference type="NCBI Taxonomy" id="1196024"/>
    <lineage>
        <taxon>Bacteria</taxon>
        <taxon>Pseudomonadati</taxon>
        <taxon>Rhodothermota</taxon>
        <taxon>Rhodothermia</taxon>
        <taxon>Rhodothermales</taxon>
        <taxon>Rubricoccaceae</taxon>
        <taxon>Rubrivirga</taxon>
    </lineage>
</organism>
<dbReference type="Proteomes" id="UP000216339">
    <property type="component" value="Unassembled WGS sequence"/>
</dbReference>
<dbReference type="InterPro" id="IPR034660">
    <property type="entry name" value="DinB/YfiT-like"/>
</dbReference>
<evidence type="ECO:0000313" key="2">
    <source>
        <dbReference type="EMBL" id="PAP76700.1"/>
    </source>
</evidence>
<dbReference type="OrthoDB" id="9793216at2"/>
<dbReference type="InterPro" id="IPR024775">
    <property type="entry name" value="DinB-like"/>
</dbReference>
<reference evidence="2 3" key="1">
    <citation type="submission" date="2016-11" db="EMBL/GenBank/DDBJ databases">
        <title>Study of marine rhodopsin-containing bacteria.</title>
        <authorList>
            <person name="Yoshizawa S."/>
            <person name="Kumagai Y."/>
            <person name="Kogure K."/>
        </authorList>
    </citation>
    <scope>NUCLEOTIDE SEQUENCE [LARGE SCALE GENOMIC DNA]</scope>
    <source>
        <strain evidence="2 3">SAORIC-28</strain>
    </source>
</reference>
<dbReference type="SUPFAM" id="SSF109854">
    <property type="entry name" value="DinB/YfiT-like putative metalloenzymes"/>
    <property type="match status" value="1"/>
</dbReference>
<protein>
    <recommendedName>
        <fullName evidence="1">DinB-like domain-containing protein</fullName>
    </recommendedName>
</protein>
<accession>A0A271J014</accession>
<comment type="caution">
    <text evidence="2">The sequence shown here is derived from an EMBL/GenBank/DDBJ whole genome shotgun (WGS) entry which is preliminary data.</text>
</comment>
<dbReference type="EMBL" id="MQWD01000001">
    <property type="protein sequence ID" value="PAP76700.1"/>
    <property type="molecule type" value="Genomic_DNA"/>
</dbReference>